<dbReference type="SMART" id="SM00220">
    <property type="entry name" value="S_TKc"/>
    <property type="match status" value="1"/>
</dbReference>
<dbReference type="STRING" id="5364.A0A5C3MTN8"/>
<dbReference type="Gene3D" id="1.10.510.10">
    <property type="entry name" value="Transferase(Phosphotransferase) domain 1"/>
    <property type="match status" value="1"/>
</dbReference>
<evidence type="ECO:0000313" key="3">
    <source>
        <dbReference type="Proteomes" id="UP000305948"/>
    </source>
</evidence>
<dbReference type="OrthoDB" id="5987198at2759"/>
<dbReference type="InterPro" id="IPR000719">
    <property type="entry name" value="Prot_kinase_dom"/>
</dbReference>
<sequence>MAEQGPLYSYDPSNILDHEEFWCDHQGWLKEHGYMLRPRFRPGWVPSWKGTDKSPIHCEDSEVLWYDQLMDATRISDGTLVALKRVHEADHPHEVEISEFLLSDTLASDPHNHTVPIYEVLRVPDAEGTVLIVMPLLREYDFPRFDTVGEVIAFIRQILEGMEFMHRHLIAHRDANARNIMLDGKAMYPKSWHPAAPEFRPDFGGPAEHFTRTQRGDKTAPEYNNPSGEANPFPTDIYHIGNMLREDFLQDKIGFDFLSPLIADMVQDDPGKRPAIDEVIARFEQIVKHLSSWKLRSRVIHRDDHPLIGIYRFITHWARRTCFLAMRVRPIPMP</sequence>
<reference evidence="2 3" key="1">
    <citation type="journal article" date="2019" name="Nat. Ecol. Evol.">
        <title>Megaphylogeny resolves global patterns of mushroom evolution.</title>
        <authorList>
            <person name="Varga T."/>
            <person name="Krizsan K."/>
            <person name="Foldi C."/>
            <person name="Dima B."/>
            <person name="Sanchez-Garcia M."/>
            <person name="Sanchez-Ramirez S."/>
            <person name="Szollosi G.J."/>
            <person name="Szarkandi J.G."/>
            <person name="Papp V."/>
            <person name="Albert L."/>
            <person name="Andreopoulos W."/>
            <person name="Angelini C."/>
            <person name="Antonin V."/>
            <person name="Barry K.W."/>
            <person name="Bougher N.L."/>
            <person name="Buchanan P."/>
            <person name="Buyck B."/>
            <person name="Bense V."/>
            <person name="Catcheside P."/>
            <person name="Chovatia M."/>
            <person name="Cooper J."/>
            <person name="Damon W."/>
            <person name="Desjardin D."/>
            <person name="Finy P."/>
            <person name="Geml J."/>
            <person name="Haridas S."/>
            <person name="Hughes K."/>
            <person name="Justo A."/>
            <person name="Karasinski D."/>
            <person name="Kautmanova I."/>
            <person name="Kiss B."/>
            <person name="Kocsube S."/>
            <person name="Kotiranta H."/>
            <person name="LaButti K.M."/>
            <person name="Lechner B.E."/>
            <person name="Liimatainen K."/>
            <person name="Lipzen A."/>
            <person name="Lukacs Z."/>
            <person name="Mihaltcheva S."/>
            <person name="Morgado L.N."/>
            <person name="Niskanen T."/>
            <person name="Noordeloos M.E."/>
            <person name="Ohm R.A."/>
            <person name="Ortiz-Santana B."/>
            <person name="Ovrebo C."/>
            <person name="Racz N."/>
            <person name="Riley R."/>
            <person name="Savchenko A."/>
            <person name="Shiryaev A."/>
            <person name="Soop K."/>
            <person name="Spirin V."/>
            <person name="Szebenyi C."/>
            <person name="Tomsovsky M."/>
            <person name="Tulloss R.E."/>
            <person name="Uehling J."/>
            <person name="Grigoriev I.V."/>
            <person name="Vagvolgyi C."/>
            <person name="Papp T."/>
            <person name="Martin F.M."/>
            <person name="Miettinen O."/>
            <person name="Hibbett D.S."/>
            <person name="Nagy L.G."/>
        </authorList>
    </citation>
    <scope>NUCLEOTIDE SEQUENCE [LARGE SCALE GENOMIC DNA]</scope>
    <source>
        <strain evidence="2 3">OMC1185</strain>
    </source>
</reference>
<feature type="domain" description="Protein kinase" evidence="1">
    <location>
        <begin position="34"/>
        <end position="334"/>
    </location>
</feature>
<dbReference type="PROSITE" id="PS50011">
    <property type="entry name" value="PROTEIN_KINASE_DOM"/>
    <property type="match status" value="1"/>
</dbReference>
<keyword evidence="3" id="KW-1185">Reference proteome</keyword>
<accession>A0A5C3MTN8</accession>
<dbReference type="InterPro" id="IPR011009">
    <property type="entry name" value="Kinase-like_dom_sf"/>
</dbReference>
<gene>
    <name evidence="2" type="ORF">OE88DRAFT_1714631</name>
</gene>
<proteinExistence type="predicted"/>
<dbReference type="Proteomes" id="UP000305948">
    <property type="component" value="Unassembled WGS sequence"/>
</dbReference>
<dbReference type="SUPFAM" id="SSF56112">
    <property type="entry name" value="Protein kinase-like (PK-like)"/>
    <property type="match status" value="1"/>
</dbReference>
<organism evidence="2 3">
    <name type="scientific">Heliocybe sulcata</name>
    <dbReference type="NCBI Taxonomy" id="5364"/>
    <lineage>
        <taxon>Eukaryota</taxon>
        <taxon>Fungi</taxon>
        <taxon>Dikarya</taxon>
        <taxon>Basidiomycota</taxon>
        <taxon>Agaricomycotina</taxon>
        <taxon>Agaricomycetes</taxon>
        <taxon>Gloeophyllales</taxon>
        <taxon>Gloeophyllaceae</taxon>
        <taxon>Heliocybe</taxon>
    </lineage>
</organism>
<dbReference type="GO" id="GO:0005524">
    <property type="term" value="F:ATP binding"/>
    <property type="evidence" value="ECO:0007669"/>
    <property type="project" value="InterPro"/>
</dbReference>
<name>A0A5C3MTN8_9AGAM</name>
<dbReference type="Pfam" id="PF00069">
    <property type="entry name" value="Pkinase"/>
    <property type="match status" value="1"/>
</dbReference>
<evidence type="ECO:0000259" key="1">
    <source>
        <dbReference type="PROSITE" id="PS50011"/>
    </source>
</evidence>
<dbReference type="EMBL" id="ML213525">
    <property type="protein sequence ID" value="TFK47138.1"/>
    <property type="molecule type" value="Genomic_DNA"/>
</dbReference>
<dbReference type="GO" id="GO:0004672">
    <property type="term" value="F:protein kinase activity"/>
    <property type="evidence" value="ECO:0007669"/>
    <property type="project" value="InterPro"/>
</dbReference>
<dbReference type="AlphaFoldDB" id="A0A5C3MTN8"/>
<protein>
    <recommendedName>
        <fullName evidence="1">Protein kinase domain-containing protein</fullName>
    </recommendedName>
</protein>
<evidence type="ECO:0000313" key="2">
    <source>
        <dbReference type="EMBL" id="TFK47138.1"/>
    </source>
</evidence>